<dbReference type="PANTHER" id="PTHR47481:SF31">
    <property type="entry name" value="OS01G0873500 PROTEIN"/>
    <property type="match status" value="1"/>
</dbReference>
<evidence type="ECO:0000313" key="1">
    <source>
        <dbReference type="EMBL" id="CAI9106365.1"/>
    </source>
</evidence>
<dbReference type="PANTHER" id="PTHR47481">
    <property type="match status" value="1"/>
</dbReference>
<accession>A0AAV1DH48</accession>
<dbReference type="AlphaFoldDB" id="A0AAV1DH48"/>
<keyword evidence="2" id="KW-1185">Reference proteome</keyword>
<protein>
    <submittedName>
        <fullName evidence="1">OLC1v1005503C1</fullName>
    </submittedName>
</protein>
<evidence type="ECO:0000313" key="2">
    <source>
        <dbReference type="Proteomes" id="UP001161247"/>
    </source>
</evidence>
<gene>
    <name evidence="1" type="ORF">OLC1_LOCUS14873</name>
</gene>
<organism evidence="1 2">
    <name type="scientific">Oldenlandia corymbosa var. corymbosa</name>
    <dbReference type="NCBI Taxonomy" id="529605"/>
    <lineage>
        <taxon>Eukaryota</taxon>
        <taxon>Viridiplantae</taxon>
        <taxon>Streptophyta</taxon>
        <taxon>Embryophyta</taxon>
        <taxon>Tracheophyta</taxon>
        <taxon>Spermatophyta</taxon>
        <taxon>Magnoliopsida</taxon>
        <taxon>eudicotyledons</taxon>
        <taxon>Gunneridae</taxon>
        <taxon>Pentapetalae</taxon>
        <taxon>asterids</taxon>
        <taxon>lamiids</taxon>
        <taxon>Gentianales</taxon>
        <taxon>Rubiaceae</taxon>
        <taxon>Rubioideae</taxon>
        <taxon>Spermacoceae</taxon>
        <taxon>Hedyotis-Oldenlandia complex</taxon>
        <taxon>Oldenlandia</taxon>
    </lineage>
</organism>
<sequence length="277" mass="30253">MSHLFSTKLSAISLLATSATVSPLINLQQSLQSLNRSFTVKLQSWDNYTAWWLQLKPMLTIFKIAGIVYGSKPPPVRFLSSTSDASPEPNPALDVWQQKDQMVLSQILSSVAKDIFPILQGANAVATALNALLQGYGTLSYVQQTQLVMELDNLQKGDLCVSSHLHKAKVLLTLFSLLVIKIPWRNSMPLFLRSMGISSIEQPNIQLSALLVQSPPLVLEPQASCSGRSQRGGRRSQFTGHGGGQCCYSSLTLVEDEQIEVMNPSGGSNDVVLKNNL</sequence>
<name>A0AAV1DH48_OLDCO</name>
<dbReference type="EMBL" id="OX459122">
    <property type="protein sequence ID" value="CAI9106365.1"/>
    <property type="molecule type" value="Genomic_DNA"/>
</dbReference>
<reference evidence="1" key="1">
    <citation type="submission" date="2023-03" db="EMBL/GenBank/DDBJ databases">
        <authorList>
            <person name="Julca I."/>
        </authorList>
    </citation>
    <scope>NUCLEOTIDE SEQUENCE</scope>
</reference>
<proteinExistence type="predicted"/>
<dbReference type="Proteomes" id="UP001161247">
    <property type="component" value="Chromosome 5"/>
</dbReference>